<dbReference type="Gene3D" id="3.10.260.10">
    <property type="entry name" value="Transcription regulator HTH, APSES-type DNA-binding domain"/>
    <property type="match status" value="1"/>
</dbReference>
<evidence type="ECO:0000256" key="1">
    <source>
        <dbReference type="SAM" id="MobiDB-lite"/>
    </source>
</evidence>
<dbReference type="Pfam" id="PF25318">
    <property type="entry name" value="WHD_GDS1"/>
    <property type="match status" value="1"/>
</dbReference>
<dbReference type="InterPro" id="IPR057511">
    <property type="entry name" value="WH_GDS1"/>
</dbReference>
<gene>
    <name evidence="3" type="ORF">BXZ70DRAFT_885384</name>
</gene>
<feature type="region of interest" description="Disordered" evidence="1">
    <location>
        <begin position="895"/>
        <end position="965"/>
    </location>
</feature>
<protein>
    <recommendedName>
        <fullName evidence="2">GDS1 winged helix domain-containing protein</fullName>
    </recommendedName>
</protein>
<feature type="region of interest" description="Disordered" evidence="1">
    <location>
        <begin position="229"/>
        <end position="459"/>
    </location>
</feature>
<feature type="compositionally biased region" description="Basic and acidic residues" evidence="1">
    <location>
        <begin position="236"/>
        <end position="250"/>
    </location>
</feature>
<feature type="compositionally biased region" description="Low complexity" evidence="1">
    <location>
        <begin position="554"/>
        <end position="564"/>
    </location>
</feature>
<feature type="compositionally biased region" description="Acidic residues" evidence="1">
    <location>
        <begin position="914"/>
        <end position="924"/>
    </location>
</feature>
<name>A0A8K0UYN5_9AGAR</name>
<feature type="region of interest" description="Disordered" evidence="1">
    <location>
        <begin position="632"/>
        <end position="655"/>
    </location>
</feature>
<feature type="compositionally biased region" description="Basic residues" evidence="1">
    <location>
        <begin position="281"/>
        <end position="291"/>
    </location>
</feature>
<reference evidence="3" key="1">
    <citation type="journal article" date="2021" name="New Phytol.">
        <title>Evolutionary innovations through gain and loss of genes in the ectomycorrhizal Boletales.</title>
        <authorList>
            <person name="Wu G."/>
            <person name="Miyauchi S."/>
            <person name="Morin E."/>
            <person name="Kuo A."/>
            <person name="Drula E."/>
            <person name="Varga T."/>
            <person name="Kohler A."/>
            <person name="Feng B."/>
            <person name="Cao Y."/>
            <person name="Lipzen A."/>
            <person name="Daum C."/>
            <person name="Hundley H."/>
            <person name="Pangilinan J."/>
            <person name="Johnson J."/>
            <person name="Barry K."/>
            <person name="LaButti K."/>
            <person name="Ng V."/>
            <person name="Ahrendt S."/>
            <person name="Min B."/>
            <person name="Choi I.G."/>
            <person name="Park H."/>
            <person name="Plett J.M."/>
            <person name="Magnuson J."/>
            <person name="Spatafora J.W."/>
            <person name="Nagy L.G."/>
            <person name="Henrissat B."/>
            <person name="Grigoriev I.V."/>
            <person name="Yang Z.L."/>
            <person name="Xu J."/>
            <person name="Martin F.M."/>
        </authorList>
    </citation>
    <scope>NUCLEOTIDE SEQUENCE</scope>
    <source>
        <strain evidence="3">KKN 215</strain>
    </source>
</reference>
<dbReference type="Proteomes" id="UP000813824">
    <property type="component" value="Unassembled WGS sequence"/>
</dbReference>
<dbReference type="InterPro" id="IPR036887">
    <property type="entry name" value="HTH_APSES_sf"/>
</dbReference>
<feature type="compositionally biased region" description="Acidic residues" evidence="1">
    <location>
        <begin position="413"/>
        <end position="423"/>
    </location>
</feature>
<organism evidence="3 4">
    <name type="scientific">Cristinia sonorae</name>
    <dbReference type="NCBI Taxonomy" id="1940300"/>
    <lineage>
        <taxon>Eukaryota</taxon>
        <taxon>Fungi</taxon>
        <taxon>Dikarya</taxon>
        <taxon>Basidiomycota</taxon>
        <taxon>Agaricomycotina</taxon>
        <taxon>Agaricomycetes</taxon>
        <taxon>Agaricomycetidae</taxon>
        <taxon>Agaricales</taxon>
        <taxon>Pleurotineae</taxon>
        <taxon>Stephanosporaceae</taxon>
        <taxon>Cristinia</taxon>
    </lineage>
</organism>
<dbReference type="EMBL" id="JAEVFJ010000002">
    <property type="protein sequence ID" value="KAH8107165.1"/>
    <property type="molecule type" value="Genomic_DNA"/>
</dbReference>
<comment type="caution">
    <text evidence="3">The sequence shown here is derived from an EMBL/GenBank/DDBJ whole genome shotgun (WGS) entry which is preliminary data.</text>
</comment>
<dbReference type="GO" id="GO:0003677">
    <property type="term" value="F:DNA binding"/>
    <property type="evidence" value="ECO:0007669"/>
    <property type="project" value="InterPro"/>
</dbReference>
<evidence type="ECO:0000313" key="4">
    <source>
        <dbReference type="Proteomes" id="UP000813824"/>
    </source>
</evidence>
<accession>A0A8K0UYN5</accession>
<keyword evidence="4" id="KW-1185">Reference proteome</keyword>
<evidence type="ECO:0000313" key="3">
    <source>
        <dbReference type="EMBL" id="KAH8107165.1"/>
    </source>
</evidence>
<dbReference type="OrthoDB" id="5597783at2759"/>
<dbReference type="AlphaFoldDB" id="A0A8K0UYN5"/>
<feature type="region of interest" description="Disordered" evidence="1">
    <location>
        <begin position="1"/>
        <end position="52"/>
    </location>
</feature>
<dbReference type="SUPFAM" id="SSF54616">
    <property type="entry name" value="DNA-binding domain of Mlu1-box binding protein MBP1"/>
    <property type="match status" value="1"/>
</dbReference>
<feature type="compositionally biased region" description="Basic residues" evidence="1">
    <location>
        <begin position="951"/>
        <end position="965"/>
    </location>
</feature>
<feature type="domain" description="GDS1 winged helix" evidence="2">
    <location>
        <begin position="85"/>
        <end position="159"/>
    </location>
</feature>
<sequence length="965" mass="105680">MSAVATPSSLKLAATPPATVPHQYGTRIRSNSVMRPSARRRQSPDLLPPRKIKPAPVVKAKPTTIASEPSSVDGPAFPPPNVMLHPDDLNSRVFIAVGRALMSVDNRAMTIKDLADLSMKCGLACQNSSAAGQAITTYVRNHLQRCELQQDHPLLLRHTMSGTLSDDELVPALHSRVGGAHCMLNPDENRVTNFRRGTVVWYLSKAAGAPCPFAREGIRLSEYTENGKVGSTVNAGRERKRERDRLRRAEQCGQKRKRLLRACADRQGSESDSSEDEQRPPKVKLTLRLKPSRSENSGSQRSSPAPFDIPYSPVIDLSDGDGSDSDDMSGSSSESGEEAEDDEHSWPSSGISHHGHAAPVPPPDHPRRSFSIPVSTTSGSPPPDSEDEEEDSRFHLAGISRAAYPRSRHDSDYLPEEDDEFDSDFLSTRDVEMEPLWDESADPKSPSVQFEGEPVLKDEPRDVQGLLDAWDDLDLAVTDRKVVDVVAQAAGLDGLDVSEPREMHTWSWQNMVDDELVYDWDHRISSRLKEDTTLDIDSLSDFGLLPLVEPPLSPYSTYSTATSPRDYVPDEPSDNNAPWDDAELPASSSSPPPESEHNPDMTSSAIDQVSVTHSTSEHPVADVHYLQCDRKPSQVAPATSGPVESPPSPPSSSVVFPELPRPAHPIVEKPISTHHDDKSIIHTLEPCVPAICAMEYEGVPVYQMTLGSFLHVRRMDTDYVNISHIQEFLGMRSSTSASPNAVVVSQGSSIVCGTWVPVATARQLIPDQPLVSAFLSDHLERRFPPSLEALRCSVPHEPTHAEFGRPFHSTIEAKRSSAASYRITLPSRDTAAPWESGKDSPWDVEDHLLSVHPPFALASTVLVTPLTNGSEVETPLSPTEEEIFHSLCSVPDWESIGATDSGTAATEPPSVLVPEEDETMEQDCTEQTRDAPLRRSKRVLNTGTTAIPTRSRTRSNKRGSRSSLS</sequence>
<feature type="compositionally biased region" description="Polar residues" evidence="1">
    <location>
        <begin position="939"/>
        <end position="950"/>
    </location>
</feature>
<feature type="region of interest" description="Disordered" evidence="1">
    <location>
        <begin position="553"/>
        <end position="602"/>
    </location>
</feature>
<feature type="compositionally biased region" description="Low complexity" evidence="1">
    <location>
        <begin position="294"/>
        <end position="303"/>
    </location>
</feature>
<evidence type="ECO:0000259" key="2">
    <source>
        <dbReference type="Pfam" id="PF25318"/>
    </source>
</evidence>
<feature type="compositionally biased region" description="Acidic residues" evidence="1">
    <location>
        <begin position="318"/>
        <end position="327"/>
    </location>
</feature>
<proteinExistence type="predicted"/>